<dbReference type="InterPro" id="IPR008948">
    <property type="entry name" value="L-Aspartase-like"/>
</dbReference>
<dbReference type="SUPFAM" id="SSF48557">
    <property type="entry name" value="L-aspartase-like"/>
    <property type="match status" value="1"/>
</dbReference>
<dbReference type="PANTHER" id="PTHR10362">
    <property type="entry name" value="HISTIDINE AMMONIA-LYASE"/>
    <property type="match status" value="1"/>
</dbReference>
<reference evidence="2 3" key="1">
    <citation type="journal article" date="2012" name="Genome Biol.">
        <title>Sequencing three crocodilian genomes to illuminate the evolution of archosaurs and amniotes.</title>
        <authorList>
            <person name="St John J.A."/>
            <person name="Braun E.L."/>
            <person name="Isberg S.R."/>
            <person name="Miles L.G."/>
            <person name="Chong A.Y."/>
            <person name="Gongora J."/>
            <person name="Dalzell P."/>
            <person name="Moran C."/>
            <person name="Bed'hom B."/>
            <person name="Abzhanov A."/>
            <person name="Burgess S.C."/>
            <person name="Cooksey A.M."/>
            <person name="Castoe T.A."/>
            <person name="Crawford N.G."/>
            <person name="Densmore L.D."/>
            <person name="Drew J.C."/>
            <person name="Edwards S.V."/>
            <person name="Faircloth B.C."/>
            <person name="Fujita M.K."/>
            <person name="Greenwold M.J."/>
            <person name="Hoffmann F.G."/>
            <person name="Howard J.M."/>
            <person name="Iguchi T."/>
            <person name="Janes D.E."/>
            <person name="Khan S.Y."/>
            <person name="Kohno S."/>
            <person name="de Koning A.J."/>
            <person name="Lance S.L."/>
            <person name="McCarthy F.M."/>
            <person name="McCormack J.E."/>
            <person name="Merchant M.E."/>
            <person name="Peterson D.G."/>
            <person name="Pollock D.D."/>
            <person name="Pourmand N."/>
            <person name="Raney B.J."/>
            <person name="Roessler K.A."/>
            <person name="Sanford J.R."/>
            <person name="Sawyer R.H."/>
            <person name="Schmidt C.J."/>
            <person name="Triplett E.W."/>
            <person name="Tuberville T.D."/>
            <person name="Venegas-Anaya M."/>
            <person name="Howard J.T."/>
            <person name="Jarvis E.D."/>
            <person name="Guillette L.J.Jr."/>
            <person name="Glenn T.C."/>
            <person name="Green R.E."/>
            <person name="Ray D.A."/>
        </authorList>
    </citation>
    <scope>NUCLEOTIDE SEQUENCE [LARGE SCALE GENOMIC DNA]</scope>
    <source>
        <strain evidence="2">KSC_2009_1</strain>
    </source>
</reference>
<dbReference type="EMBL" id="AKHW03006738">
    <property type="protein sequence ID" value="KYO19138.1"/>
    <property type="molecule type" value="Genomic_DNA"/>
</dbReference>
<name>A0A151M3S1_ALLMI</name>
<dbReference type="STRING" id="8496.A0A151M3S1"/>
<protein>
    <submittedName>
        <fullName evidence="2">Uncharacterized protein</fullName>
    </submittedName>
</protein>
<dbReference type="InterPro" id="IPR024083">
    <property type="entry name" value="Fumarase/histidase_N"/>
</dbReference>
<organism evidence="2 3">
    <name type="scientific">Alligator mississippiensis</name>
    <name type="common">American alligator</name>
    <dbReference type="NCBI Taxonomy" id="8496"/>
    <lineage>
        <taxon>Eukaryota</taxon>
        <taxon>Metazoa</taxon>
        <taxon>Chordata</taxon>
        <taxon>Craniata</taxon>
        <taxon>Vertebrata</taxon>
        <taxon>Euteleostomi</taxon>
        <taxon>Archelosauria</taxon>
        <taxon>Archosauria</taxon>
        <taxon>Crocodylia</taxon>
        <taxon>Alligatoridae</taxon>
        <taxon>Alligatorinae</taxon>
        <taxon>Alligator</taxon>
    </lineage>
</organism>
<accession>A0A151M3S1</accession>
<dbReference type="Proteomes" id="UP000050525">
    <property type="component" value="Unassembled WGS sequence"/>
</dbReference>
<evidence type="ECO:0000313" key="2">
    <source>
        <dbReference type="EMBL" id="KYO19138.1"/>
    </source>
</evidence>
<proteinExistence type="inferred from homology"/>
<keyword evidence="3" id="KW-1185">Reference proteome</keyword>
<evidence type="ECO:0000256" key="1">
    <source>
        <dbReference type="ARBA" id="ARBA00007238"/>
    </source>
</evidence>
<dbReference type="InterPro" id="IPR001106">
    <property type="entry name" value="Aromatic_Lyase"/>
</dbReference>
<sequence>MVTFVFSSSHLKLKLKTIKRVVYGITTGFGKFARTVIPNSKLKELQVNLVCSHSAGVRKPLSPERSRKLLALRINVRAKGYNGIYLETAASF</sequence>
<dbReference type="AlphaFoldDB" id="A0A151M3S1"/>
<comment type="similarity">
    <text evidence="1">Belongs to the PAL/histidase family.</text>
</comment>
<dbReference type="Gene3D" id="1.10.275.10">
    <property type="entry name" value="Fumarase/aspartase (N-terminal domain)"/>
    <property type="match status" value="1"/>
</dbReference>
<evidence type="ECO:0000313" key="3">
    <source>
        <dbReference type="Proteomes" id="UP000050525"/>
    </source>
</evidence>
<comment type="caution">
    <text evidence="2">The sequence shown here is derived from an EMBL/GenBank/DDBJ whole genome shotgun (WGS) entry which is preliminary data.</text>
</comment>
<dbReference type="Pfam" id="PF00221">
    <property type="entry name" value="Lyase_aromatic"/>
    <property type="match status" value="1"/>
</dbReference>
<dbReference type="GO" id="GO:0003824">
    <property type="term" value="F:catalytic activity"/>
    <property type="evidence" value="ECO:0007669"/>
    <property type="project" value="InterPro"/>
</dbReference>
<gene>
    <name evidence="2" type="ORF">Y1Q_0017757</name>
</gene>